<comment type="caution">
    <text evidence="6">The sequence shown here is derived from an EMBL/GenBank/DDBJ whole genome shotgun (WGS) entry which is preliminary data.</text>
</comment>
<dbReference type="InterPro" id="IPR006913">
    <property type="entry name" value="CENP-V/GFA"/>
</dbReference>
<evidence type="ECO:0000256" key="4">
    <source>
        <dbReference type="SAM" id="Phobius"/>
    </source>
</evidence>
<evidence type="ECO:0000256" key="2">
    <source>
        <dbReference type="ARBA" id="ARBA00022723"/>
    </source>
</evidence>
<dbReference type="GO" id="GO:0016846">
    <property type="term" value="F:carbon-sulfur lyase activity"/>
    <property type="evidence" value="ECO:0007669"/>
    <property type="project" value="InterPro"/>
</dbReference>
<dbReference type="Pfam" id="PF04828">
    <property type="entry name" value="GFA"/>
    <property type="match status" value="1"/>
</dbReference>
<dbReference type="EMBL" id="JARK01000231">
    <property type="protein sequence ID" value="EYC40047.1"/>
    <property type="molecule type" value="Genomic_DNA"/>
</dbReference>
<dbReference type="InterPro" id="IPR052355">
    <property type="entry name" value="CENP-V-like"/>
</dbReference>
<dbReference type="AlphaFoldDB" id="A0A016WLB9"/>
<evidence type="ECO:0000259" key="5">
    <source>
        <dbReference type="PROSITE" id="PS51891"/>
    </source>
</evidence>
<dbReference type="PROSITE" id="PS51891">
    <property type="entry name" value="CENP_V_GFA"/>
    <property type="match status" value="1"/>
</dbReference>
<organism evidence="6 7">
    <name type="scientific">Ancylostoma ceylanicum</name>
    <dbReference type="NCBI Taxonomy" id="53326"/>
    <lineage>
        <taxon>Eukaryota</taxon>
        <taxon>Metazoa</taxon>
        <taxon>Ecdysozoa</taxon>
        <taxon>Nematoda</taxon>
        <taxon>Chromadorea</taxon>
        <taxon>Rhabditida</taxon>
        <taxon>Rhabditina</taxon>
        <taxon>Rhabditomorpha</taxon>
        <taxon>Strongyloidea</taxon>
        <taxon>Ancylostomatidae</taxon>
        <taxon>Ancylostomatinae</taxon>
        <taxon>Ancylostoma</taxon>
    </lineage>
</organism>
<dbReference type="GO" id="GO:0046872">
    <property type="term" value="F:metal ion binding"/>
    <property type="evidence" value="ECO:0007669"/>
    <property type="project" value="UniProtKB-KW"/>
</dbReference>
<dbReference type="PANTHER" id="PTHR28620:SF1">
    <property type="entry name" value="CENP-V_GFA DOMAIN-CONTAINING PROTEIN"/>
    <property type="match status" value="1"/>
</dbReference>
<keyword evidence="7" id="KW-1185">Reference proteome</keyword>
<dbReference type="STRING" id="53326.A0A016WLB9"/>
<evidence type="ECO:0000256" key="1">
    <source>
        <dbReference type="ARBA" id="ARBA00005495"/>
    </source>
</evidence>
<dbReference type="PANTHER" id="PTHR28620">
    <property type="entry name" value="CENTROMERE PROTEIN V"/>
    <property type="match status" value="1"/>
</dbReference>
<keyword evidence="3" id="KW-0862">Zinc</keyword>
<reference evidence="7" key="1">
    <citation type="journal article" date="2015" name="Nat. Genet.">
        <title>The genome and transcriptome of the zoonotic hookworm Ancylostoma ceylanicum identify infection-specific gene families.</title>
        <authorList>
            <person name="Schwarz E.M."/>
            <person name="Hu Y."/>
            <person name="Antoshechkin I."/>
            <person name="Miller M.M."/>
            <person name="Sternberg P.W."/>
            <person name="Aroian R.V."/>
        </authorList>
    </citation>
    <scope>NUCLEOTIDE SEQUENCE</scope>
    <source>
        <strain evidence="7">HY135</strain>
    </source>
</reference>
<evidence type="ECO:0000256" key="3">
    <source>
        <dbReference type="ARBA" id="ARBA00022833"/>
    </source>
</evidence>
<keyword evidence="4" id="KW-1133">Transmembrane helix</keyword>
<feature type="domain" description="CENP-V/GFA" evidence="5">
    <location>
        <begin position="8"/>
        <end position="117"/>
    </location>
</feature>
<protein>
    <recommendedName>
        <fullName evidence="5">CENP-V/GFA domain-containing protein</fullName>
    </recommendedName>
</protein>
<dbReference type="Proteomes" id="UP000024635">
    <property type="component" value="Unassembled WGS sequence"/>
</dbReference>
<dbReference type="SUPFAM" id="SSF51316">
    <property type="entry name" value="Mss4-like"/>
    <property type="match status" value="1"/>
</dbReference>
<keyword evidence="4" id="KW-0812">Transmembrane</keyword>
<comment type="similarity">
    <text evidence="1">Belongs to the Gfa family.</text>
</comment>
<gene>
    <name evidence="6" type="primary">Acey_s0631.g858</name>
    <name evidence="6" type="synonym">Acey-F25B4.8</name>
    <name evidence="6" type="ORF">Y032_0631g858</name>
</gene>
<feature type="transmembrane region" description="Helical" evidence="4">
    <location>
        <begin position="268"/>
        <end position="296"/>
    </location>
</feature>
<dbReference type="Gene3D" id="2.170.150.70">
    <property type="match status" value="1"/>
</dbReference>
<proteinExistence type="inferred from homology"/>
<dbReference type="OrthoDB" id="5858163at2759"/>
<name>A0A016WLB9_9BILA</name>
<evidence type="ECO:0000313" key="7">
    <source>
        <dbReference type="Proteomes" id="UP000024635"/>
    </source>
</evidence>
<sequence>MSSKDVVHHGSCHCGAVKWTLHAPEILECIKCNCSICRKKSNDHYIVTKDRFTLLQGEEQLTTYTFNTHQAKHRFCSICGVQSFYMPRSNPDCIEPSCIQIPEASYQLLPFNGSCYDKPRVEFRTPIRASMFSFVDPTTAIISAEASEISCSSAKFFLFHVANTSIKFDPLSGSSYPVHAHEISTLDLPTDAIDLLSAPPLTIFHNLVLTNISQLVPEGHLQEIWQACSYDRFLANIESRTHPEPSPVTTHMTENSSFSFLFFGWSPFYIWVTICCIGTSLLFLKFAVVTYITIAYPGLSQFLHRVGRPHIPTEHPSLALPYPVHQIFLQGRGTFQIRALFSPVRPVALTWSCPALKLTHPGAGPLEHR</sequence>
<keyword evidence="2" id="KW-0479">Metal-binding</keyword>
<keyword evidence="4" id="KW-0472">Membrane</keyword>
<evidence type="ECO:0000313" key="6">
    <source>
        <dbReference type="EMBL" id="EYC40047.1"/>
    </source>
</evidence>
<dbReference type="InterPro" id="IPR011057">
    <property type="entry name" value="Mss4-like_sf"/>
</dbReference>
<accession>A0A016WLB9</accession>